<dbReference type="STRING" id="1332080.ATN00_17895"/>
<name>A0A0S3F2J2_9SPHN</name>
<dbReference type="EMBL" id="CP013264">
    <property type="protein sequence ID" value="ALR21883.1"/>
    <property type="molecule type" value="Genomic_DNA"/>
</dbReference>
<dbReference type="KEGG" id="sbd:ATN00_17895"/>
<proteinExistence type="predicted"/>
<evidence type="ECO:0000313" key="1">
    <source>
        <dbReference type="EMBL" id="ALR21883.1"/>
    </source>
</evidence>
<sequence length="211" mass="24116">MAVEESDEFNQLMMALGSVVVMWGMVEDMVRHFLRDVVMEDGNAPEIERIVLSETSFRSQLDILKKVAHVRWPNSDWFNAVNEQVKALKGPLQDKRNRFIHDLWEKNEAGQMVKIIRGRDETAVQKHGGEWHLKLTGEHAVPVADVEAFFEEIANSYETLVDLKSEYVAWRYKAKADAVMAKIAGELVEKARRIPPPRVVGLTAKDEEDSK</sequence>
<evidence type="ECO:0000313" key="2">
    <source>
        <dbReference type="Proteomes" id="UP000056968"/>
    </source>
</evidence>
<reference evidence="1 2" key="1">
    <citation type="submission" date="2015-11" db="EMBL/GenBank/DDBJ databases">
        <title>A Two-component Flavoprotein Monooxygenase System MeaXY Responsible for para-Hydroxylation of 2-Methyl-6-ethylaniline and 2,6-Diethylaniline in Sphingobium baderi DE-13.</title>
        <authorList>
            <person name="Cheng M."/>
            <person name="Meng Q."/>
            <person name="Yang Y."/>
            <person name="Chu C."/>
            <person name="Yan X."/>
            <person name="He J."/>
            <person name="Li S."/>
        </authorList>
    </citation>
    <scope>NUCLEOTIDE SEQUENCE [LARGE SCALE GENOMIC DNA]</scope>
    <source>
        <strain evidence="1 2">DE-13</strain>
    </source>
</reference>
<dbReference type="RefSeq" id="WP_062067213.1">
    <property type="nucleotide sequence ID" value="NZ_CP013264.1"/>
</dbReference>
<dbReference type="Proteomes" id="UP000056968">
    <property type="component" value="Chromosome"/>
</dbReference>
<organism evidence="1 2">
    <name type="scientific">Sphingobium baderi</name>
    <dbReference type="NCBI Taxonomy" id="1332080"/>
    <lineage>
        <taxon>Bacteria</taxon>
        <taxon>Pseudomonadati</taxon>
        <taxon>Pseudomonadota</taxon>
        <taxon>Alphaproteobacteria</taxon>
        <taxon>Sphingomonadales</taxon>
        <taxon>Sphingomonadaceae</taxon>
        <taxon>Sphingobium</taxon>
    </lineage>
</organism>
<gene>
    <name evidence="1" type="ORF">ATN00_17895</name>
</gene>
<dbReference type="AlphaFoldDB" id="A0A0S3F2J2"/>
<accession>A0A0S3F2J2</accession>
<keyword evidence="2" id="KW-1185">Reference proteome</keyword>
<dbReference type="OrthoDB" id="9912944at2"/>
<protein>
    <submittedName>
        <fullName evidence="1">Uncharacterized protein</fullName>
    </submittedName>
</protein>